<evidence type="ECO:0000256" key="4">
    <source>
        <dbReference type="PROSITE-ProRule" id="PRU00175"/>
    </source>
</evidence>
<dbReference type="InterPro" id="IPR053238">
    <property type="entry name" value="RING-H2_zinc_finger"/>
</dbReference>
<dbReference type="PANTHER" id="PTHR14155:SF627">
    <property type="entry name" value="OS06G0192800 PROTEIN"/>
    <property type="match status" value="1"/>
</dbReference>
<proteinExistence type="predicted"/>
<keyword evidence="3" id="KW-0862">Zinc</keyword>
<evidence type="ECO:0000256" key="2">
    <source>
        <dbReference type="ARBA" id="ARBA00022771"/>
    </source>
</evidence>
<dbReference type="PANTHER" id="PTHR14155">
    <property type="entry name" value="RING FINGER DOMAIN-CONTAINING"/>
    <property type="match status" value="1"/>
</dbReference>
<name>A0ABD2HY84_9BILA</name>
<dbReference type="GO" id="GO:0008270">
    <property type="term" value="F:zinc ion binding"/>
    <property type="evidence" value="ECO:0007669"/>
    <property type="project" value="UniProtKB-KW"/>
</dbReference>
<dbReference type="AlphaFoldDB" id="A0ABD2HY84"/>
<evidence type="ECO:0000259" key="6">
    <source>
        <dbReference type="PROSITE" id="PS50089"/>
    </source>
</evidence>
<reference evidence="7 8" key="1">
    <citation type="submission" date="2024-10" db="EMBL/GenBank/DDBJ databases">
        <authorList>
            <person name="Kim D."/>
        </authorList>
    </citation>
    <scope>NUCLEOTIDE SEQUENCE [LARGE SCALE GENOMIC DNA]</scope>
    <source>
        <strain evidence="7">BH-2024</strain>
    </source>
</reference>
<dbReference type="Pfam" id="PF13639">
    <property type="entry name" value="zf-RING_2"/>
    <property type="match status" value="1"/>
</dbReference>
<dbReference type="Proteomes" id="UP001620626">
    <property type="component" value="Unassembled WGS sequence"/>
</dbReference>
<feature type="transmembrane region" description="Helical" evidence="5">
    <location>
        <begin position="15"/>
        <end position="40"/>
    </location>
</feature>
<evidence type="ECO:0000313" key="8">
    <source>
        <dbReference type="Proteomes" id="UP001620626"/>
    </source>
</evidence>
<dbReference type="SUPFAM" id="SSF57850">
    <property type="entry name" value="RING/U-box"/>
    <property type="match status" value="1"/>
</dbReference>
<evidence type="ECO:0000256" key="5">
    <source>
        <dbReference type="SAM" id="Phobius"/>
    </source>
</evidence>
<sequence length="138" mass="15416">MESPNAHSYKQNPTIPWIFLSAITLVFLLACFIIICRCCLRARHPPSDRMPLQNAGDFVATPAQIRSGLDAFEAMTSIQYGAINNTTNSDCFCLEIFENDTVVKQLPCGHVFHTECISEWLRQHITCPSCRAAVANPQ</sequence>
<comment type="caution">
    <text evidence="7">The sequence shown here is derived from an EMBL/GenBank/DDBJ whole genome shotgun (WGS) entry which is preliminary data.</text>
</comment>
<feature type="domain" description="RING-type" evidence="6">
    <location>
        <begin position="93"/>
        <end position="131"/>
    </location>
</feature>
<keyword evidence="5" id="KW-1133">Transmembrane helix</keyword>
<dbReference type="PROSITE" id="PS50089">
    <property type="entry name" value="ZF_RING_2"/>
    <property type="match status" value="1"/>
</dbReference>
<keyword evidence="5" id="KW-0472">Membrane</keyword>
<dbReference type="InterPro" id="IPR001841">
    <property type="entry name" value="Znf_RING"/>
</dbReference>
<evidence type="ECO:0000256" key="3">
    <source>
        <dbReference type="ARBA" id="ARBA00022833"/>
    </source>
</evidence>
<dbReference type="Gene3D" id="3.30.40.10">
    <property type="entry name" value="Zinc/RING finger domain, C3HC4 (zinc finger)"/>
    <property type="match status" value="1"/>
</dbReference>
<evidence type="ECO:0000256" key="1">
    <source>
        <dbReference type="ARBA" id="ARBA00022723"/>
    </source>
</evidence>
<accession>A0ABD2HY84</accession>
<dbReference type="InterPro" id="IPR013083">
    <property type="entry name" value="Znf_RING/FYVE/PHD"/>
</dbReference>
<evidence type="ECO:0000313" key="7">
    <source>
        <dbReference type="EMBL" id="KAL3069925.1"/>
    </source>
</evidence>
<dbReference type="EMBL" id="JBICBT010001388">
    <property type="protein sequence ID" value="KAL3069925.1"/>
    <property type="molecule type" value="Genomic_DNA"/>
</dbReference>
<keyword evidence="5" id="KW-0812">Transmembrane</keyword>
<keyword evidence="2 4" id="KW-0863">Zinc-finger</keyword>
<protein>
    <recommendedName>
        <fullName evidence="6">RING-type domain-containing protein</fullName>
    </recommendedName>
</protein>
<organism evidence="7 8">
    <name type="scientific">Heterodera trifolii</name>
    <dbReference type="NCBI Taxonomy" id="157864"/>
    <lineage>
        <taxon>Eukaryota</taxon>
        <taxon>Metazoa</taxon>
        <taxon>Ecdysozoa</taxon>
        <taxon>Nematoda</taxon>
        <taxon>Chromadorea</taxon>
        <taxon>Rhabditida</taxon>
        <taxon>Tylenchina</taxon>
        <taxon>Tylenchomorpha</taxon>
        <taxon>Tylenchoidea</taxon>
        <taxon>Heteroderidae</taxon>
        <taxon>Heteroderinae</taxon>
        <taxon>Heterodera</taxon>
    </lineage>
</organism>
<gene>
    <name evidence="7" type="ORF">niasHT_031407</name>
</gene>
<keyword evidence="1" id="KW-0479">Metal-binding</keyword>
<dbReference type="SMART" id="SM00184">
    <property type="entry name" value="RING"/>
    <property type="match status" value="1"/>
</dbReference>
<keyword evidence="8" id="KW-1185">Reference proteome</keyword>